<evidence type="ECO:0000313" key="25">
    <source>
        <dbReference type="EMBL" id="CEK75954.1"/>
    </source>
</evidence>
<evidence type="ECO:0000256" key="2">
    <source>
        <dbReference type="ARBA" id="ARBA00004424"/>
    </source>
</evidence>
<evidence type="ECO:0000256" key="18">
    <source>
        <dbReference type="ARBA" id="ARBA00040650"/>
    </source>
</evidence>
<evidence type="ECO:0000256" key="8">
    <source>
        <dbReference type="ARBA" id="ARBA00022692"/>
    </source>
</evidence>
<keyword evidence="11" id="KW-0290">Folate-binding</keyword>
<dbReference type="PANTHER" id="PTHR23507">
    <property type="entry name" value="ZGC:174356"/>
    <property type="match status" value="1"/>
</dbReference>
<protein>
    <recommendedName>
        <fullName evidence="18">Proton-coupled folate transporter</fullName>
    </recommendedName>
    <alternativeName>
        <fullName evidence="19">Solute carrier family 46 member 1</fullName>
    </alternativeName>
</protein>
<dbReference type="InterPro" id="IPR020846">
    <property type="entry name" value="MFS_dom"/>
</dbReference>
<feature type="transmembrane region" description="Helical" evidence="22">
    <location>
        <begin position="200"/>
        <end position="223"/>
    </location>
</feature>
<name>A0A0B7A7L3_9EUPU</name>
<feature type="transmembrane region" description="Helical" evidence="22">
    <location>
        <begin position="165"/>
        <end position="188"/>
    </location>
</feature>
<evidence type="ECO:0000256" key="7">
    <source>
        <dbReference type="ARBA" id="ARBA00022490"/>
    </source>
</evidence>
<evidence type="ECO:0000313" key="26">
    <source>
        <dbReference type="EMBL" id="CEK75955.1"/>
    </source>
</evidence>
<keyword evidence="14" id="KW-1015">Disulfide bond</keyword>
<evidence type="ECO:0000256" key="6">
    <source>
        <dbReference type="ARBA" id="ARBA00022475"/>
    </source>
</evidence>
<evidence type="ECO:0000256" key="13">
    <source>
        <dbReference type="ARBA" id="ARBA00023136"/>
    </source>
</evidence>
<keyword evidence="13 22" id="KW-0472">Membrane</keyword>
<evidence type="ECO:0000256" key="15">
    <source>
        <dbReference type="ARBA" id="ARBA00023180"/>
    </source>
</evidence>
<feature type="transmembrane region" description="Helical" evidence="22">
    <location>
        <begin position="37"/>
        <end position="63"/>
    </location>
</feature>
<keyword evidence="6" id="KW-1003">Cell membrane</keyword>
<keyword evidence="10" id="KW-0769">Symport</keyword>
<evidence type="ECO:0000256" key="3">
    <source>
        <dbReference type="ARBA" id="ARBA00004496"/>
    </source>
</evidence>
<dbReference type="PROSITE" id="PS50850">
    <property type="entry name" value="MFS"/>
    <property type="match status" value="1"/>
</dbReference>
<comment type="catalytic activity">
    <reaction evidence="16">
        <text>(6S)-5-methyl-5,6,7,8-tetrahydrofolate(in) + H(+)(in) = (6S)-5-methyl-5,6,7,8-tetrahydrofolate(out) + H(+)(out)</text>
        <dbReference type="Rhea" id="RHEA:70167"/>
        <dbReference type="ChEBI" id="CHEBI:15378"/>
        <dbReference type="ChEBI" id="CHEBI:18608"/>
    </reaction>
</comment>
<evidence type="ECO:0000256" key="1">
    <source>
        <dbReference type="ARBA" id="ARBA00004337"/>
    </source>
</evidence>
<dbReference type="GO" id="GO:0016324">
    <property type="term" value="C:apical plasma membrane"/>
    <property type="evidence" value="ECO:0007669"/>
    <property type="project" value="UniProtKB-SubCell"/>
</dbReference>
<evidence type="ECO:0000256" key="9">
    <source>
        <dbReference type="ARBA" id="ARBA00022753"/>
    </source>
</evidence>
<dbReference type="EMBL" id="HACG01029090">
    <property type="protein sequence ID" value="CEK75955.1"/>
    <property type="molecule type" value="Transcribed_RNA"/>
</dbReference>
<sequence>MAAKSGETEPLLASRLTSAESDVDNDHLSLSVRRRAVWTLPLVVMTYFISYYTAVVILNPYLYDLVAEEFNFKRNSSSQQPCTEDHRNTSERTIQETIQKKVSTTELYLSLPCYPFAALSILIVGPLTDKYGRKVGFLFPIIGTFLKQVIYVATVGLHLPPMVLIAGHICEAIGGSFAAMLTSMFTVISDVTYPGPKRSFHITFMEALQTMTGAAGAFAIGQWIRVSYFYPLVFSLVVSIVSLLVTIFILPETVQTHSLVAPIATMYTGLWSQMVTSVHNVLSSCLYKFKRSFVLFINDQCGQYGLAKRRLCLLIFILTVAVNFSTPGIQTLYLMKSPRCWPATRILTFGSIQIVCNWAAILIVMALTQKVFKMADRHIAIIGVVSSMTSAVFMSEAVNDVMVYEVAVLAFMTRAIIPMMRSVMSSVVNSSEQGAVYASMGCVELLGAALFGTIANRVYYATLSTWAGSVFLMFAGQMAIALVLLIFLNLLFLREKNQRTDVTQDVNPGNIQIGPDPSW</sequence>
<dbReference type="GO" id="GO:0005542">
    <property type="term" value="F:folic acid binding"/>
    <property type="evidence" value="ECO:0007669"/>
    <property type="project" value="UniProtKB-KW"/>
</dbReference>
<evidence type="ECO:0000256" key="21">
    <source>
        <dbReference type="ARBA" id="ARBA00047850"/>
    </source>
</evidence>
<keyword evidence="12 22" id="KW-1133">Transmembrane helix</keyword>
<dbReference type="Gene3D" id="1.20.1250.20">
    <property type="entry name" value="MFS general substrate transporter like domains"/>
    <property type="match status" value="1"/>
</dbReference>
<evidence type="ECO:0000256" key="22">
    <source>
        <dbReference type="SAM" id="Phobius"/>
    </source>
</evidence>
<feature type="transmembrane region" description="Helical" evidence="22">
    <location>
        <begin position="229"/>
        <end position="250"/>
    </location>
</feature>
<comment type="subcellular location">
    <subcellularLocation>
        <location evidence="2">Apical cell membrane</location>
        <topology evidence="2">Multi-pass membrane protein</topology>
    </subcellularLocation>
    <subcellularLocation>
        <location evidence="4">Basolateral cell membrane</location>
        <topology evidence="4">Multi-pass membrane protein</topology>
    </subcellularLocation>
    <subcellularLocation>
        <location evidence="3">Cytoplasm</location>
    </subcellularLocation>
    <subcellularLocation>
        <location evidence="1">Endosome membrane</location>
        <topology evidence="1">Multi-pass membrane protein</topology>
    </subcellularLocation>
</comment>
<dbReference type="GO" id="GO:0010008">
    <property type="term" value="C:endosome membrane"/>
    <property type="evidence" value="ECO:0007669"/>
    <property type="project" value="UniProtKB-SubCell"/>
</dbReference>
<keyword evidence="9" id="KW-0967">Endosome</keyword>
<dbReference type="EMBL" id="HACG01029089">
    <property type="protein sequence ID" value="CEK75954.1"/>
    <property type="molecule type" value="Transcribed_RNA"/>
</dbReference>
<evidence type="ECO:0000256" key="4">
    <source>
        <dbReference type="ARBA" id="ARBA00004554"/>
    </source>
</evidence>
<feature type="transmembrane region" description="Helical" evidence="22">
    <location>
        <begin position="435"/>
        <end position="454"/>
    </location>
</feature>
<evidence type="ECO:0000256" key="12">
    <source>
        <dbReference type="ARBA" id="ARBA00022989"/>
    </source>
</evidence>
<dbReference type="PANTHER" id="PTHR23507:SF2">
    <property type="entry name" value="PROTON-COUPLED FOLATE TRANSPORTER"/>
    <property type="match status" value="1"/>
</dbReference>
<evidence type="ECO:0000259" key="23">
    <source>
        <dbReference type="PROSITE" id="PS50850"/>
    </source>
</evidence>
<gene>
    <name evidence="24" type="primary">ORF97721</name>
    <name evidence="25" type="synonym">ORF97730</name>
    <name evidence="26" type="synonym">ORF97733</name>
</gene>
<keyword evidence="15" id="KW-0325">Glycoprotein</keyword>
<evidence type="ECO:0000256" key="19">
    <source>
        <dbReference type="ARBA" id="ARBA00042514"/>
    </source>
</evidence>
<evidence type="ECO:0000256" key="11">
    <source>
        <dbReference type="ARBA" id="ARBA00022954"/>
    </source>
</evidence>
<evidence type="ECO:0000256" key="10">
    <source>
        <dbReference type="ARBA" id="ARBA00022847"/>
    </source>
</evidence>
<evidence type="ECO:0000256" key="20">
    <source>
        <dbReference type="ARBA" id="ARBA00047769"/>
    </source>
</evidence>
<proteinExistence type="predicted"/>
<dbReference type="InterPro" id="IPR036259">
    <property type="entry name" value="MFS_trans_sf"/>
</dbReference>
<keyword evidence="7" id="KW-0963">Cytoplasm</keyword>
<feature type="transmembrane region" description="Helical" evidence="22">
    <location>
        <begin position="346"/>
        <end position="367"/>
    </location>
</feature>
<feature type="transmembrane region" description="Helical" evidence="22">
    <location>
        <begin position="466"/>
        <end position="492"/>
    </location>
</feature>
<feature type="domain" description="Major facilitator superfamily (MFS) profile" evidence="23">
    <location>
        <begin position="39"/>
        <end position="493"/>
    </location>
</feature>
<feature type="transmembrane region" description="Helical" evidence="22">
    <location>
        <begin position="137"/>
        <end position="159"/>
    </location>
</feature>
<comment type="catalytic activity">
    <reaction evidence="21">
        <text>methotrexate(in) + H(+)(in) = methotrexate(out) + H(+)(out)</text>
        <dbReference type="Rhea" id="RHEA:70163"/>
        <dbReference type="ChEBI" id="CHEBI:15378"/>
        <dbReference type="ChEBI" id="CHEBI:50681"/>
    </reaction>
</comment>
<evidence type="ECO:0000256" key="5">
    <source>
        <dbReference type="ARBA" id="ARBA00022448"/>
    </source>
</evidence>
<feature type="transmembrane region" description="Helical" evidence="22">
    <location>
        <begin position="311"/>
        <end position="334"/>
    </location>
</feature>
<dbReference type="GO" id="GO:0016323">
    <property type="term" value="C:basolateral plasma membrane"/>
    <property type="evidence" value="ECO:0007669"/>
    <property type="project" value="UniProtKB-SubCell"/>
</dbReference>
<reference evidence="24" key="1">
    <citation type="submission" date="2014-12" db="EMBL/GenBank/DDBJ databases">
        <title>Insight into the proteome of Arion vulgaris.</title>
        <authorList>
            <person name="Aradska J."/>
            <person name="Bulat T."/>
            <person name="Smidak R."/>
            <person name="Sarate P."/>
            <person name="Gangsoo J."/>
            <person name="Sialana F."/>
            <person name="Bilban M."/>
            <person name="Lubec G."/>
        </authorList>
    </citation>
    <scope>NUCLEOTIDE SEQUENCE</scope>
    <source>
        <tissue evidence="24">Skin</tissue>
    </source>
</reference>
<dbReference type="GO" id="GO:0015293">
    <property type="term" value="F:symporter activity"/>
    <property type="evidence" value="ECO:0007669"/>
    <property type="project" value="UniProtKB-KW"/>
</dbReference>
<evidence type="ECO:0000256" key="14">
    <source>
        <dbReference type="ARBA" id="ARBA00023157"/>
    </source>
</evidence>
<keyword evidence="5" id="KW-0813">Transport</keyword>
<evidence type="ECO:0000256" key="17">
    <source>
        <dbReference type="ARBA" id="ARBA00036250"/>
    </source>
</evidence>
<evidence type="ECO:0000313" key="24">
    <source>
        <dbReference type="EMBL" id="CEK75950.1"/>
    </source>
</evidence>
<dbReference type="InterPro" id="IPR011701">
    <property type="entry name" value="MFS"/>
</dbReference>
<accession>A0A0B7A7L3</accession>
<organism evidence="24">
    <name type="scientific">Arion vulgaris</name>
    <dbReference type="NCBI Taxonomy" id="1028688"/>
    <lineage>
        <taxon>Eukaryota</taxon>
        <taxon>Metazoa</taxon>
        <taxon>Spiralia</taxon>
        <taxon>Lophotrochozoa</taxon>
        <taxon>Mollusca</taxon>
        <taxon>Gastropoda</taxon>
        <taxon>Heterobranchia</taxon>
        <taxon>Euthyneura</taxon>
        <taxon>Panpulmonata</taxon>
        <taxon>Eupulmonata</taxon>
        <taxon>Stylommatophora</taxon>
        <taxon>Helicina</taxon>
        <taxon>Arionoidea</taxon>
        <taxon>Arionidae</taxon>
        <taxon>Arion</taxon>
    </lineage>
</organism>
<comment type="catalytic activity">
    <reaction evidence="17">
        <text>folate(in) + H(+)(in) = folate(out) + H(+)(out)</text>
        <dbReference type="Rhea" id="RHEA:70159"/>
        <dbReference type="ChEBI" id="CHEBI:15378"/>
        <dbReference type="ChEBI" id="CHEBI:62501"/>
    </reaction>
</comment>
<keyword evidence="8 22" id="KW-0812">Transmembrane</keyword>
<dbReference type="Pfam" id="PF07690">
    <property type="entry name" value="MFS_1"/>
    <property type="match status" value="1"/>
</dbReference>
<dbReference type="EMBL" id="HACG01029085">
    <property type="protein sequence ID" value="CEK75950.1"/>
    <property type="molecule type" value="Transcribed_RNA"/>
</dbReference>
<evidence type="ECO:0000256" key="16">
    <source>
        <dbReference type="ARBA" id="ARBA00036193"/>
    </source>
</evidence>
<comment type="catalytic activity">
    <reaction evidence="20">
        <text>pemetrexed(in) + H(+)(in) = pemetrexed(out) + H(+)(out)</text>
        <dbReference type="Rhea" id="RHEA:70171"/>
        <dbReference type="ChEBI" id="CHEBI:15378"/>
        <dbReference type="ChEBI" id="CHEBI:63724"/>
    </reaction>
</comment>
<dbReference type="AlphaFoldDB" id="A0A0B7A7L3"/>
<dbReference type="SUPFAM" id="SSF103473">
    <property type="entry name" value="MFS general substrate transporter"/>
    <property type="match status" value="1"/>
</dbReference>
<feature type="transmembrane region" description="Helical" evidence="22">
    <location>
        <begin position="107"/>
        <end position="125"/>
    </location>
</feature>